<evidence type="ECO:0000256" key="1">
    <source>
        <dbReference type="ARBA" id="ARBA00004173"/>
    </source>
</evidence>
<dbReference type="GO" id="GO:0006412">
    <property type="term" value="P:translation"/>
    <property type="evidence" value="ECO:0007669"/>
    <property type="project" value="InterPro"/>
</dbReference>
<evidence type="ECO:0000313" key="10">
    <source>
        <dbReference type="Proteomes" id="UP000515163"/>
    </source>
</evidence>
<dbReference type="AlphaFoldDB" id="A0A6P8HFP1"/>
<dbReference type="InParanoid" id="A0A6P8HFP1"/>
<dbReference type="FunFam" id="2.40.50.100:FF:000031">
    <property type="entry name" value="39S ribosomal protein L27, mitochondrial"/>
    <property type="match status" value="1"/>
</dbReference>
<proteinExistence type="inferred from homology"/>
<dbReference type="RefSeq" id="XP_031551395.1">
    <property type="nucleotide sequence ID" value="XM_031695535.1"/>
</dbReference>
<evidence type="ECO:0000256" key="2">
    <source>
        <dbReference type="ARBA" id="ARBA00010797"/>
    </source>
</evidence>
<dbReference type="FunCoup" id="A0A6P8HFP1">
    <property type="interactions" value="926"/>
</dbReference>
<dbReference type="PRINTS" id="PR00063">
    <property type="entry name" value="RIBOSOMALL27"/>
</dbReference>
<evidence type="ECO:0000256" key="9">
    <source>
        <dbReference type="SAM" id="MobiDB-lite"/>
    </source>
</evidence>
<evidence type="ECO:0000256" key="4">
    <source>
        <dbReference type="ARBA" id="ARBA00022980"/>
    </source>
</evidence>
<protein>
    <recommendedName>
        <fullName evidence="7">Large ribosomal subunit protein bL27m</fullName>
    </recommendedName>
    <alternativeName>
        <fullName evidence="8">39S ribosomal protein L27, mitochondrial</fullName>
    </alternativeName>
</protein>
<evidence type="ECO:0000313" key="11">
    <source>
        <dbReference type="RefSeq" id="XP_031551395.1"/>
    </source>
</evidence>
<dbReference type="GO" id="GO:0005762">
    <property type="term" value="C:mitochondrial large ribosomal subunit"/>
    <property type="evidence" value="ECO:0007669"/>
    <property type="project" value="TreeGrafter"/>
</dbReference>
<keyword evidence="5" id="KW-0496">Mitochondrion</keyword>
<keyword evidence="3" id="KW-0809">Transit peptide</keyword>
<evidence type="ECO:0000256" key="6">
    <source>
        <dbReference type="ARBA" id="ARBA00023274"/>
    </source>
</evidence>
<accession>A0A6P8HFP1</accession>
<dbReference type="Proteomes" id="UP000515163">
    <property type="component" value="Unplaced"/>
</dbReference>
<evidence type="ECO:0000256" key="3">
    <source>
        <dbReference type="ARBA" id="ARBA00022946"/>
    </source>
</evidence>
<feature type="compositionally biased region" description="Basic residues" evidence="9">
    <location>
        <begin position="44"/>
        <end position="54"/>
    </location>
</feature>
<keyword evidence="6" id="KW-0687">Ribonucleoprotein</keyword>
<dbReference type="KEGG" id="aten:116288708"/>
<dbReference type="OrthoDB" id="1867012at2759"/>
<keyword evidence="10" id="KW-1185">Reference proteome</keyword>
<feature type="region of interest" description="Disordered" evidence="9">
    <location>
        <begin position="35"/>
        <end position="54"/>
    </location>
</feature>
<sequence length="157" mass="17440">MAACTPGLLTRIRAPNYLINSWLPLLTCARNASKKAAGSTKNQGKNKKGKHLGVKRREGERVIPGTTLVMQRGYKFHPGVNVGVGRDHTLFALSEGVVRYKRELLDPYPWGLGRKGPIHERKFVHVLEKEPKSPPELVLVHKPQISPSHKPTSETIA</sequence>
<dbReference type="Pfam" id="PF01016">
    <property type="entry name" value="Ribosomal_L27"/>
    <property type="match status" value="1"/>
</dbReference>
<reference evidence="11" key="1">
    <citation type="submission" date="2025-08" db="UniProtKB">
        <authorList>
            <consortium name="RefSeq"/>
        </authorList>
    </citation>
    <scope>IDENTIFICATION</scope>
    <source>
        <tissue evidence="11">Tentacle</tissue>
    </source>
</reference>
<evidence type="ECO:0000256" key="7">
    <source>
        <dbReference type="ARBA" id="ARBA00035267"/>
    </source>
</evidence>
<comment type="similarity">
    <text evidence="2">Belongs to the bacterial ribosomal protein bL27 family.</text>
</comment>
<dbReference type="Gene3D" id="2.40.50.100">
    <property type="match status" value="1"/>
</dbReference>
<name>A0A6P8HFP1_ACTTE</name>
<dbReference type="SUPFAM" id="SSF110324">
    <property type="entry name" value="Ribosomal L27 protein-like"/>
    <property type="match status" value="1"/>
</dbReference>
<keyword evidence="4" id="KW-0689">Ribosomal protein</keyword>
<dbReference type="InterPro" id="IPR001684">
    <property type="entry name" value="Ribosomal_bL27"/>
</dbReference>
<organism evidence="10 11">
    <name type="scientific">Actinia tenebrosa</name>
    <name type="common">Australian red waratah sea anemone</name>
    <dbReference type="NCBI Taxonomy" id="6105"/>
    <lineage>
        <taxon>Eukaryota</taxon>
        <taxon>Metazoa</taxon>
        <taxon>Cnidaria</taxon>
        <taxon>Anthozoa</taxon>
        <taxon>Hexacorallia</taxon>
        <taxon>Actiniaria</taxon>
        <taxon>Actiniidae</taxon>
        <taxon>Actinia</taxon>
    </lineage>
</organism>
<dbReference type="GO" id="GO:0005743">
    <property type="term" value="C:mitochondrial inner membrane"/>
    <property type="evidence" value="ECO:0007669"/>
    <property type="project" value="UniProtKB-ARBA"/>
</dbReference>
<gene>
    <name evidence="11" type="primary">LOC116288708</name>
</gene>
<evidence type="ECO:0000256" key="8">
    <source>
        <dbReference type="ARBA" id="ARBA00076963"/>
    </source>
</evidence>
<dbReference type="PANTHER" id="PTHR15893:SF0">
    <property type="entry name" value="LARGE RIBOSOMAL SUBUNIT PROTEIN BL27M"/>
    <property type="match status" value="1"/>
</dbReference>
<comment type="subcellular location">
    <subcellularLocation>
        <location evidence="1">Mitochondrion</location>
    </subcellularLocation>
</comment>
<dbReference type="PANTHER" id="PTHR15893">
    <property type="entry name" value="RIBOSOMAL PROTEIN L27"/>
    <property type="match status" value="1"/>
</dbReference>
<dbReference type="GeneID" id="116288708"/>
<dbReference type="GO" id="GO:0003735">
    <property type="term" value="F:structural constituent of ribosome"/>
    <property type="evidence" value="ECO:0007669"/>
    <property type="project" value="InterPro"/>
</dbReference>
<evidence type="ECO:0000256" key="5">
    <source>
        <dbReference type="ARBA" id="ARBA00023128"/>
    </source>
</evidence>
<dbReference type="NCBIfam" id="TIGR00062">
    <property type="entry name" value="L27"/>
    <property type="match status" value="1"/>
</dbReference>